<proteinExistence type="predicted"/>
<evidence type="ECO:0000313" key="1">
    <source>
        <dbReference type="EMBL" id="EKC21777.1"/>
    </source>
</evidence>
<dbReference type="EMBL" id="JH816416">
    <property type="protein sequence ID" value="EKC21777.1"/>
    <property type="molecule type" value="Genomic_DNA"/>
</dbReference>
<dbReference type="AlphaFoldDB" id="K1PD51"/>
<accession>K1PD51</accession>
<dbReference type="HOGENOM" id="CLU_779032_0_0_1"/>
<dbReference type="InParanoid" id="K1PD51"/>
<gene>
    <name evidence="1" type="ORF">CGI_10003349</name>
</gene>
<name>K1PD51_MAGGI</name>
<sequence length="356" mass="38071">MLNTGKKEYLFDVKLQHDFNVPCFVDASIPAGTVLLANGVPYTYQNGMAIFHAPEGGYPIAQPQISSTTPQWTSPSGQWRWTTPQSPQQAVTGSPGYIYATTMHSPPELMYAQAPPHGYPTEHGEPGLMSDGQQAVEMEETATPNYLLAYPSASLPASALTYRIASYLPKPIESSILTAHPYLTDTVATTESKELLPPSSSQTGIGAQTGLQPLTLPISSVASLVSEPGKPSSIFTRPLYMNSPSSQYVGGAYQSLMPYASPSVASQGAVTFPSVSASVAPYHKKGGPTSVLRRRYNSNPAFLVKHGHKMQQVMMPTKAITANGHLTYLHSDCSAVGDMSSETKHSILTPPPTPDV</sequence>
<reference evidence="1" key="1">
    <citation type="journal article" date="2012" name="Nature">
        <title>The oyster genome reveals stress adaptation and complexity of shell formation.</title>
        <authorList>
            <person name="Zhang G."/>
            <person name="Fang X."/>
            <person name="Guo X."/>
            <person name="Li L."/>
            <person name="Luo R."/>
            <person name="Xu F."/>
            <person name="Yang P."/>
            <person name="Zhang L."/>
            <person name="Wang X."/>
            <person name="Qi H."/>
            <person name="Xiong Z."/>
            <person name="Que H."/>
            <person name="Xie Y."/>
            <person name="Holland P.W."/>
            <person name="Paps J."/>
            <person name="Zhu Y."/>
            <person name="Wu F."/>
            <person name="Chen Y."/>
            <person name="Wang J."/>
            <person name="Peng C."/>
            <person name="Meng J."/>
            <person name="Yang L."/>
            <person name="Liu J."/>
            <person name="Wen B."/>
            <person name="Zhang N."/>
            <person name="Huang Z."/>
            <person name="Zhu Q."/>
            <person name="Feng Y."/>
            <person name="Mount A."/>
            <person name="Hedgecock D."/>
            <person name="Xu Z."/>
            <person name="Liu Y."/>
            <person name="Domazet-Loso T."/>
            <person name="Du Y."/>
            <person name="Sun X."/>
            <person name="Zhang S."/>
            <person name="Liu B."/>
            <person name="Cheng P."/>
            <person name="Jiang X."/>
            <person name="Li J."/>
            <person name="Fan D."/>
            <person name="Wang W."/>
            <person name="Fu W."/>
            <person name="Wang T."/>
            <person name="Wang B."/>
            <person name="Zhang J."/>
            <person name="Peng Z."/>
            <person name="Li Y."/>
            <person name="Li N."/>
            <person name="Wang J."/>
            <person name="Chen M."/>
            <person name="He Y."/>
            <person name="Tan F."/>
            <person name="Song X."/>
            <person name="Zheng Q."/>
            <person name="Huang R."/>
            <person name="Yang H."/>
            <person name="Du X."/>
            <person name="Chen L."/>
            <person name="Yang M."/>
            <person name="Gaffney P.M."/>
            <person name="Wang S."/>
            <person name="Luo L."/>
            <person name="She Z."/>
            <person name="Ming Y."/>
            <person name="Huang W."/>
            <person name="Zhang S."/>
            <person name="Huang B."/>
            <person name="Zhang Y."/>
            <person name="Qu T."/>
            <person name="Ni P."/>
            <person name="Miao G."/>
            <person name="Wang J."/>
            <person name="Wang Q."/>
            <person name="Steinberg C.E."/>
            <person name="Wang H."/>
            <person name="Li N."/>
            <person name="Qian L."/>
            <person name="Zhang G."/>
            <person name="Li Y."/>
            <person name="Yang H."/>
            <person name="Liu X."/>
            <person name="Wang J."/>
            <person name="Yin Y."/>
            <person name="Wang J."/>
        </authorList>
    </citation>
    <scope>NUCLEOTIDE SEQUENCE [LARGE SCALE GENOMIC DNA]</scope>
    <source>
        <strain evidence="1">05x7-T-G4-1.051#20</strain>
    </source>
</reference>
<protein>
    <submittedName>
        <fullName evidence="1">Uncharacterized protein</fullName>
    </submittedName>
</protein>
<organism evidence="1">
    <name type="scientific">Magallana gigas</name>
    <name type="common">Pacific oyster</name>
    <name type="synonym">Crassostrea gigas</name>
    <dbReference type="NCBI Taxonomy" id="29159"/>
    <lineage>
        <taxon>Eukaryota</taxon>
        <taxon>Metazoa</taxon>
        <taxon>Spiralia</taxon>
        <taxon>Lophotrochozoa</taxon>
        <taxon>Mollusca</taxon>
        <taxon>Bivalvia</taxon>
        <taxon>Autobranchia</taxon>
        <taxon>Pteriomorphia</taxon>
        <taxon>Ostreida</taxon>
        <taxon>Ostreoidea</taxon>
        <taxon>Ostreidae</taxon>
        <taxon>Magallana</taxon>
    </lineage>
</organism>